<protein>
    <submittedName>
        <fullName evidence="2">UBC core domain-containing protein</fullName>
    </submittedName>
</protein>
<reference evidence="2" key="1">
    <citation type="submission" date="2022-11" db="UniProtKB">
        <authorList>
            <consortium name="WormBaseParasite"/>
        </authorList>
    </citation>
    <scope>IDENTIFICATION</scope>
</reference>
<name>A0AC34FC36_9BILA</name>
<accession>A0AC34FC36</accession>
<sequence length="186" mass="21463">MSSSKSSSSSSSNASKSSSGTGKRLKVTVNPAQFKCRLDTELRYFKAHSKDTMCKYKLVAVEEEHRRWNVLFFPDKEPYNVGGYRMIIDFPLDYPFRPPSMLFKTKTYHPNIGEKGNMELGFFHIETWKPTTRIFQICDCIISMLNYPQPSIAVVRKEIAEQMIKNREAFKREAAAYSKSQCEAFL</sequence>
<organism evidence="1 2">
    <name type="scientific">Panagrolaimus sp. ES5</name>
    <dbReference type="NCBI Taxonomy" id="591445"/>
    <lineage>
        <taxon>Eukaryota</taxon>
        <taxon>Metazoa</taxon>
        <taxon>Ecdysozoa</taxon>
        <taxon>Nematoda</taxon>
        <taxon>Chromadorea</taxon>
        <taxon>Rhabditida</taxon>
        <taxon>Tylenchina</taxon>
        <taxon>Panagrolaimomorpha</taxon>
        <taxon>Panagrolaimoidea</taxon>
        <taxon>Panagrolaimidae</taxon>
        <taxon>Panagrolaimus</taxon>
    </lineage>
</organism>
<evidence type="ECO:0000313" key="2">
    <source>
        <dbReference type="WBParaSite" id="ES5_v2.g14818.t1"/>
    </source>
</evidence>
<proteinExistence type="predicted"/>
<dbReference type="Proteomes" id="UP000887579">
    <property type="component" value="Unplaced"/>
</dbReference>
<dbReference type="WBParaSite" id="ES5_v2.g14818.t1">
    <property type="protein sequence ID" value="ES5_v2.g14818.t1"/>
    <property type="gene ID" value="ES5_v2.g14818"/>
</dbReference>
<evidence type="ECO:0000313" key="1">
    <source>
        <dbReference type="Proteomes" id="UP000887579"/>
    </source>
</evidence>